<dbReference type="EMBL" id="JBEFKJ010000003">
    <property type="protein sequence ID" value="KAL2047015.1"/>
    <property type="molecule type" value="Genomic_DNA"/>
</dbReference>
<dbReference type="Proteomes" id="UP001590950">
    <property type="component" value="Unassembled WGS sequence"/>
</dbReference>
<evidence type="ECO:0000256" key="2">
    <source>
        <dbReference type="SAM" id="SignalP"/>
    </source>
</evidence>
<evidence type="ECO:0000256" key="1">
    <source>
        <dbReference type="SAM" id="MobiDB-lite"/>
    </source>
</evidence>
<feature type="region of interest" description="Disordered" evidence="1">
    <location>
        <begin position="161"/>
        <end position="213"/>
    </location>
</feature>
<reference evidence="3 4" key="1">
    <citation type="submission" date="2024-09" db="EMBL/GenBank/DDBJ databases">
        <title>Rethinking Asexuality: The Enigmatic Case of Functional Sexual Genes in Lepraria (Stereocaulaceae).</title>
        <authorList>
            <person name="Doellman M."/>
            <person name="Sun Y."/>
            <person name="Barcenas-Pena A."/>
            <person name="Lumbsch H.T."/>
            <person name="Grewe F."/>
        </authorList>
    </citation>
    <scope>NUCLEOTIDE SEQUENCE [LARGE SCALE GENOMIC DNA]</scope>
    <source>
        <strain evidence="3 4">Mercado 3170</strain>
    </source>
</reference>
<accession>A0ABR4AMP9</accession>
<comment type="caution">
    <text evidence="3">The sequence shown here is derived from an EMBL/GenBank/DDBJ whole genome shotgun (WGS) entry which is preliminary data.</text>
</comment>
<gene>
    <name evidence="3" type="ORF">N7G274_001033</name>
</gene>
<evidence type="ECO:0000313" key="4">
    <source>
        <dbReference type="Proteomes" id="UP001590950"/>
    </source>
</evidence>
<protein>
    <submittedName>
        <fullName evidence="3">Uncharacterized protein</fullName>
    </submittedName>
</protein>
<keyword evidence="4" id="KW-1185">Reference proteome</keyword>
<feature type="compositionally biased region" description="Polar residues" evidence="1">
    <location>
        <begin position="168"/>
        <end position="191"/>
    </location>
</feature>
<feature type="signal peptide" evidence="2">
    <location>
        <begin position="1"/>
        <end position="23"/>
    </location>
</feature>
<keyword evidence="2" id="KW-0732">Signal</keyword>
<sequence>MLSRGLLAMFASLQMLSSHMGEAIPLDHELVKRADINCRPIDPYSELDFIDCVRTIRNILDGKTRAEKHQLQWFGSTPVADVRFRSLLWASGTCNIRIDSEEGVDQQSSWSAIVTVALRIAVRCVRNEMPGQQGDSYVDRRASDPHTSFFGPSLRVFITPRASPPTVQPTESSGSNTQQVCPVKQPANTTEVPGCSWDMESTANSYVGGGSGG</sequence>
<proteinExistence type="predicted"/>
<organism evidence="3 4">
    <name type="scientific">Stereocaulon virgatum</name>
    <dbReference type="NCBI Taxonomy" id="373712"/>
    <lineage>
        <taxon>Eukaryota</taxon>
        <taxon>Fungi</taxon>
        <taxon>Dikarya</taxon>
        <taxon>Ascomycota</taxon>
        <taxon>Pezizomycotina</taxon>
        <taxon>Lecanoromycetes</taxon>
        <taxon>OSLEUM clade</taxon>
        <taxon>Lecanoromycetidae</taxon>
        <taxon>Lecanorales</taxon>
        <taxon>Lecanorineae</taxon>
        <taxon>Stereocaulaceae</taxon>
        <taxon>Stereocaulon</taxon>
    </lineage>
</organism>
<evidence type="ECO:0000313" key="3">
    <source>
        <dbReference type="EMBL" id="KAL2047015.1"/>
    </source>
</evidence>
<name>A0ABR4AMP9_9LECA</name>
<feature type="chain" id="PRO_5045831523" evidence="2">
    <location>
        <begin position="24"/>
        <end position="213"/>
    </location>
</feature>